<name>A0ABM6KBI7_PANSE</name>
<keyword evidence="3" id="KW-1185">Reference proteome</keyword>
<dbReference type="InterPro" id="IPR009350">
    <property type="entry name" value="Phage_tail_T"/>
</dbReference>
<gene>
    <name evidence="2" type="ORF">DSJ_16560</name>
</gene>
<accession>A0ABM6KBI7</accession>
<dbReference type="RefSeq" id="WP_082999269.1">
    <property type="nucleotide sequence ID" value="NZ_CP017581.1"/>
</dbReference>
<evidence type="ECO:0000259" key="1">
    <source>
        <dbReference type="Pfam" id="PF06223"/>
    </source>
</evidence>
<evidence type="ECO:0000313" key="2">
    <source>
        <dbReference type="EMBL" id="ARF51962.1"/>
    </source>
</evidence>
<organism evidence="2 3">
    <name type="scientific">Pantoea stewartii subsp. stewartii DC283</name>
    <dbReference type="NCBI Taxonomy" id="660596"/>
    <lineage>
        <taxon>Bacteria</taxon>
        <taxon>Pseudomonadati</taxon>
        <taxon>Pseudomonadota</taxon>
        <taxon>Gammaproteobacteria</taxon>
        <taxon>Enterobacterales</taxon>
        <taxon>Erwiniaceae</taxon>
        <taxon>Pantoea</taxon>
    </lineage>
</organism>
<dbReference type="Pfam" id="PF06223">
    <property type="entry name" value="Phage_tail_T"/>
    <property type="match status" value="1"/>
</dbReference>
<dbReference type="EMBL" id="CP017581">
    <property type="protein sequence ID" value="ARF51962.1"/>
    <property type="molecule type" value="Genomic_DNA"/>
</dbReference>
<proteinExistence type="predicted"/>
<reference evidence="2 3" key="1">
    <citation type="submission" date="2016-10" db="EMBL/GenBank/DDBJ databases">
        <title>Complete Genome Assembly of Pantoea stewartii subsp. stewartii DC283, a Corn Pathogen.</title>
        <authorList>
            <person name="Duong D.A."/>
            <person name="Stevens A.M."/>
            <person name="Jensen R.V."/>
        </authorList>
    </citation>
    <scope>NUCLEOTIDE SEQUENCE [LARGE SCALE GENOMIC DNA]</scope>
    <source>
        <strain evidence="2 3">DC283</strain>
    </source>
</reference>
<dbReference type="Proteomes" id="UP000192380">
    <property type="component" value="Chromosome"/>
</dbReference>
<feature type="domain" description="Minor tail T" evidence="1">
    <location>
        <begin position="19"/>
        <end position="85"/>
    </location>
</feature>
<sequence>MTLALRLGRTLHELKTSLTASELRMWIEFDRISPIGDRRGDIQAAQIAAATLNAQGGKFSIDDLLLSWGQSEKQQEESDGLENFLGELSA</sequence>
<evidence type="ECO:0000313" key="3">
    <source>
        <dbReference type="Proteomes" id="UP000192380"/>
    </source>
</evidence>
<protein>
    <submittedName>
        <fullName evidence="2">Phage tail protein</fullName>
    </submittedName>
</protein>